<dbReference type="NCBIfam" id="NF002506">
    <property type="entry name" value="PRK01885.1"/>
    <property type="match status" value="1"/>
</dbReference>
<dbReference type="Gene3D" id="1.10.287.180">
    <property type="entry name" value="Transcription elongation factor, GreA/GreB, N-terminal domain"/>
    <property type="match status" value="1"/>
</dbReference>
<dbReference type="AlphaFoldDB" id="A0A921NY57"/>
<reference evidence="7" key="1">
    <citation type="submission" date="2017-10" db="EMBL/GenBank/DDBJ databases">
        <title>Whole genome sequencing of members of genus Pseudoxanthomonas.</title>
        <authorList>
            <person name="Kumar S."/>
            <person name="Bansal K."/>
            <person name="Kaur A."/>
            <person name="Patil P."/>
            <person name="Sharma S."/>
            <person name="Patil P.B."/>
        </authorList>
    </citation>
    <scope>NUCLEOTIDE SEQUENCE</scope>
    <source>
        <strain evidence="7">DSM 22914</strain>
    </source>
</reference>
<feature type="domain" description="Transcription elongation factor GreA/GreB C-terminal" evidence="5">
    <location>
        <begin position="88"/>
        <end position="161"/>
    </location>
</feature>
<dbReference type="HAMAP" id="MF_00105">
    <property type="entry name" value="GreA_GreB"/>
    <property type="match status" value="1"/>
</dbReference>
<evidence type="ECO:0000256" key="1">
    <source>
        <dbReference type="ARBA" id="ARBA00023015"/>
    </source>
</evidence>
<evidence type="ECO:0000259" key="6">
    <source>
        <dbReference type="Pfam" id="PF03449"/>
    </source>
</evidence>
<sequence length="162" mass="18271">MVADRAAVLLAGPAGHERLKAELDELWRVRRPEVVKALAAAAAEGDRSENAEYTYRKKQLAEIDRRVRYLSKRVPDLRIVDEPPSDREAVFFGAWVELERLDDGATSRYRIVGPDETDAGNGWISIDSPLARALLKKRIDDEVEAELPGGRARFLIVDVRYD</sequence>
<dbReference type="PROSITE" id="PS00830">
    <property type="entry name" value="GREAB_2"/>
    <property type="match status" value="1"/>
</dbReference>
<dbReference type="InterPro" id="IPR006358">
    <property type="entry name" value="Tscrpt_elong_fac_GreB"/>
</dbReference>
<evidence type="ECO:0000259" key="5">
    <source>
        <dbReference type="Pfam" id="PF01272"/>
    </source>
</evidence>
<evidence type="ECO:0000256" key="2">
    <source>
        <dbReference type="ARBA" id="ARBA00023125"/>
    </source>
</evidence>
<dbReference type="FunFam" id="3.10.50.30:FF:000001">
    <property type="entry name" value="Transcription elongation factor GreA"/>
    <property type="match status" value="1"/>
</dbReference>
<dbReference type="Pfam" id="PF01272">
    <property type="entry name" value="GreA_GreB"/>
    <property type="match status" value="1"/>
</dbReference>
<dbReference type="PROSITE" id="PS00829">
    <property type="entry name" value="GREAB_1"/>
    <property type="match status" value="1"/>
</dbReference>
<keyword evidence="3 4" id="KW-0804">Transcription</keyword>
<dbReference type="Gene3D" id="3.10.50.30">
    <property type="entry name" value="Transcription elongation factor, GreA/GreB, C-terminal domain"/>
    <property type="match status" value="1"/>
</dbReference>
<dbReference type="InterPro" id="IPR022691">
    <property type="entry name" value="Tscrpt_elong_fac_GreA/B_N"/>
</dbReference>
<gene>
    <name evidence="4" type="primary">greB</name>
    <name evidence="7" type="ORF">CR938_07560</name>
</gene>
<keyword evidence="2 4" id="KW-0238">DNA-binding</keyword>
<dbReference type="SUPFAM" id="SSF46557">
    <property type="entry name" value="GreA transcript cleavage protein, N-terminal domain"/>
    <property type="match status" value="1"/>
</dbReference>
<keyword evidence="7" id="KW-0251">Elongation factor</keyword>
<proteinExistence type="inferred from homology"/>
<evidence type="ECO:0000313" key="7">
    <source>
        <dbReference type="EMBL" id="KAF1688998.1"/>
    </source>
</evidence>
<accession>A0A921NY57</accession>
<dbReference type="GO" id="GO:0070063">
    <property type="term" value="F:RNA polymerase binding"/>
    <property type="evidence" value="ECO:0007669"/>
    <property type="project" value="InterPro"/>
</dbReference>
<dbReference type="GO" id="GO:0032784">
    <property type="term" value="P:regulation of DNA-templated transcription elongation"/>
    <property type="evidence" value="ECO:0007669"/>
    <property type="project" value="UniProtKB-UniRule"/>
</dbReference>
<dbReference type="PANTHER" id="PTHR30437">
    <property type="entry name" value="TRANSCRIPTION ELONGATION FACTOR GREA"/>
    <property type="match status" value="1"/>
</dbReference>
<dbReference type="EMBL" id="PDWK01000030">
    <property type="protein sequence ID" value="KAF1688998.1"/>
    <property type="molecule type" value="Genomic_DNA"/>
</dbReference>
<dbReference type="NCBIfam" id="TIGR01461">
    <property type="entry name" value="greB"/>
    <property type="match status" value="1"/>
</dbReference>
<comment type="function">
    <text evidence="4">Necessary for efficient RNA polymerase transcription elongation past template-encoded arresting sites. The arresting sites in DNA have the property of trapping a certain fraction of elongating RNA polymerases that pass through, resulting in locked ternary complexes. Cleavage of the nascent transcript by cleavage factors such as GreA or GreB allows the resumption of elongation from the new 3'terminus. GreB releases sequences of up to 9 nucleotides in length.</text>
</comment>
<name>A0A921NY57_9GAMM</name>
<dbReference type="GO" id="GO:0003746">
    <property type="term" value="F:translation elongation factor activity"/>
    <property type="evidence" value="ECO:0007669"/>
    <property type="project" value="UniProtKB-KW"/>
</dbReference>
<comment type="similarity">
    <text evidence="4">Belongs to the GreA/GreB family. GreB subfamily.</text>
</comment>
<dbReference type="GO" id="GO:0006354">
    <property type="term" value="P:DNA-templated transcription elongation"/>
    <property type="evidence" value="ECO:0007669"/>
    <property type="project" value="TreeGrafter"/>
</dbReference>
<dbReference type="PIRSF" id="PIRSF006092">
    <property type="entry name" value="GreA_GreB"/>
    <property type="match status" value="1"/>
</dbReference>
<dbReference type="InterPro" id="IPR036953">
    <property type="entry name" value="GreA/GreB_C_sf"/>
</dbReference>
<keyword evidence="8" id="KW-1185">Reference proteome</keyword>
<dbReference type="InterPro" id="IPR018151">
    <property type="entry name" value="TF_GreA/GreB_CS"/>
</dbReference>
<dbReference type="SUPFAM" id="SSF54534">
    <property type="entry name" value="FKBP-like"/>
    <property type="match status" value="1"/>
</dbReference>
<dbReference type="PANTHER" id="PTHR30437:SF6">
    <property type="entry name" value="TRANSCRIPTION ELONGATION FACTOR GREB"/>
    <property type="match status" value="1"/>
</dbReference>
<dbReference type="FunFam" id="1.10.287.180:FF:000001">
    <property type="entry name" value="Transcription elongation factor GreA"/>
    <property type="match status" value="1"/>
</dbReference>
<dbReference type="Pfam" id="PF03449">
    <property type="entry name" value="GreA_GreB_N"/>
    <property type="match status" value="1"/>
</dbReference>
<evidence type="ECO:0000256" key="4">
    <source>
        <dbReference type="HAMAP-Rule" id="MF_00930"/>
    </source>
</evidence>
<keyword evidence="1 4" id="KW-0805">Transcription regulation</keyword>
<protein>
    <recommendedName>
        <fullName evidence="4">Transcription elongation factor GreB</fullName>
    </recommendedName>
    <alternativeName>
        <fullName evidence="4">Transcript cleavage factor GreB</fullName>
    </alternativeName>
</protein>
<evidence type="ECO:0000256" key="3">
    <source>
        <dbReference type="ARBA" id="ARBA00023163"/>
    </source>
</evidence>
<dbReference type="HAMAP" id="MF_00930">
    <property type="entry name" value="GreB"/>
    <property type="match status" value="1"/>
</dbReference>
<dbReference type="Proteomes" id="UP000717981">
    <property type="component" value="Unassembled WGS sequence"/>
</dbReference>
<dbReference type="RefSeq" id="WP_162124449.1">
    <property type="nucleotide sequence ID" value="NZ_PDWK01000030.1"/>
</dbReference>
<dbReference type="InterPro" id="IPR028624">
    <property type="entry name" value="Tscrpt_elong_fac_GreA/B"/>
</dbReference>
<dbReference type="InterPro" id="IPR036805">
    <property type="entry name" value="Tscrpt_elong_fac_GreA/B_N_sf"/>
</dbReference>
<comment type="caution">
    <text evidence="7">The sequence shown here is derived from an EMBL/GenBank/DDBJ whole genome shotgun (WGS) entry which is preliminary data.</text>
</comment>
<dbReference type="GO" id="GO:0003677">
    <property type="term" value="F:DNA binding"/>
    <property type="evidence" value="ECO:0007669"/>
    <property type="project" value="UniProtKB-UniRule"/>
</dbReference>
<organism evidence="7 8">
    <name type="scientific">Pseudoxanthomonas taiwanensis</name>
    <dbReference type="NCBI Taxonomy" id="176598"/>
    <lineage>
        <taxon>Bacteria</taxon>
        <taxon>Pseudomonadati</taxon>
        <taxon>Pseudomonadota</taxon>
        <taxon>Gammaproteobacteria</taxon>
        <taxon>Lysobacterales</taxon>
        <taxon>Lysobacteraceae</taxon>
        <taxon>Pseudoxanthomonas</taxon>
    </lineage>
</organism>
<dbReference type="InterPro" id="IPR023459">
    <property type="entry name" value="Tscrpt_elong_fac_GreA/B_fam"/>
</dbReference>
<keyword evidence="7" id="KW-0648">Protein biosynthesis</keyword>
<dbReference type="OrthoDB" id="5511940at2"/>
<feature type="domain" description="Transcription elongation factor GreA/GreB N-terminal" evidence="6">
    <location>
        <begin position="13"/>
        <end position="78"/>
    </location>
</feature>
<dbReference type="InterPro" id="IPR001437">
    <property type="entry name" value="Tscrpt_elong_fac_GreA/B_C"/>
</dbReference>
<evidence type="ECO:0000313" key="8">
    <source>
        <dbReference type="Proteomes" id="UP000717981"/>
    </source>
</evidence>